<organism evidence="1 2">
    <name type="scientific">Wuchereria bancrofti</name>
    <dbReference type="NCBI Taxonomy" id="6293"/>
    <lineage>
        <taxon>Eukaryota</taxon>
        <taxon>Metazoa</taxon>
        <taxon>Ecdysozoa</taxon>
        <taxon>Nematoda</taxon>
        <taxon>Chromadorea</taxon>
        <taxon>Rhabditida</taxon>
        <taxon>Spirurina</taxon>
        <taxon>Spiruromorpha</taxon>
        <taxon>Filarioidea</taxon>
        <taxon>Onchocercidae</taxon>
        <taxon>Wuchereria</taxon>
    </lineage>
</organism>
<reference evidence="2" key="1">
    <citation type="submission" date="2012-08" db="EMBL/GenBank/DDBJ databases">
        <title>The Genome Sequence of Wuchereria bancrofti.</title>
        <authorList>
            <person name="Nutman T.B."/>
            <person name="Fink D.L."/>
            <person name="Russ C."/>
            <person name="Young S."/>
            <person name="Zeng Q."/>
            <person name="Koehrsen M."/>
            <person name="Alvarado L."/>
            <person name="Berlin A."/>
            <person name="Chapman S.B."/>
            <person name="Chen Z."/>
            <person name="Freedman E."/>
            <person name="Gellesch M."/>
            <person name="Goldberg J."/>
            <person name="Griggs A."/>
            <person name="Gujja S."/>
            <person name="Heilman E.R."/>
            <person name="Heiman D."/>
            <person name="Hepburn T."/>
            <person name="Howarth C."/>
            <person name="Jen D."/>
            <person name="Larson L."/>
            <person name="Lewis B."/>
            <person name="Mehta T."/>
            <person name="Park D."/>
            <person name="Pearson M."/>
            <person name="Roberts A."/>
            <person name="Saif S."/>
            <person name="Shea T."/>
            <person name="Shenoy N."/>
            <person name="Sisk P."/>
            <person name="Stolte C."/>
            <person name="Sykes S."/>
            <person name="Walk T."/>
            <person name="White J."/>
            <person name="Yandava C."/>
            <person name="Haas B."/>
            <person name="Henn M.R."/>
            <person name="Nusbaum C."/>
            <person name="Birren B."/>
        </authorList>
    </citation>
    <scope>NUCLEOTIDE SEQUENCE [LARGE SCALE GENOMIC DNA]</scope>
    <source>
        <strain evidence="2">NA</strain>
    </source>
</reference>
<evidence type="ECO:0000313" key="2">
    <source>
        <dbReference type="Proteomes" id="UP000004810"/>
    </source>
</evidence>
<proteinExistence type="predicted"/>
<sequence>MDGENRIDQVFFLAESIYERKSRVPFWLTIRLILKNDNVPRLTGNNIIQITERGNRTLYPSLLAWVDDDIDAQPLQFTFHDNFRHAAILSNFPPFAPLHSFTQRQMQNGEVLIRHFGYSKKFKMNYTVSDGVHQVASVLVIAASEPFIRIQNSNITISTTNATTAAATAILVPLTNRNLSAVTNVDAKNLTFGLKLQPEIGSLS</sequence>
<gene>
    <name evidence="1" type="ORF">WUBG_15466</name>
</gene>
<name>J9DVE9_WUCBA</name>
<dbReference type="AlphaFoldDB" id="J9DVE9"/>
<dbReference type="Proteomes" id="UP000004810">
    <property type="component" value="Unassembled WGS sequence"/>
</dbReference>
<dbReference type="Pfam" id="PF16184">
    <property type="entry name" value="Cadherin_3"/>
    <property type="match status" value="1"/>
</dbReference>
<dbReference type="EMBL" id="ADBV01013725">
    <property type="protein sequence ID" value="EJW73623.1"/>
    <property type="molecule type" value="Genomic_DNA"/>
</dbReference>
<evidence type="ECO:0008006" key="3">
    <source>
        <dbReference type="Google" id="ProtNLM"/>
    </source>
</evidence>
<feature type="non-terminal residue" evidence="1">
    <location>
        <position position="204"/>
    </location>
</feature>
<accession>J9DVE9</accession>
<comment type="caution">
    <text evidence="1">The sequence shown here is derived from an EMBL/GenBank/DDBJ whole genome shotgun (WGS) entry which is preliminary data.</text>
</comment>
<evidence type="ECO:0000313" key="1">
    <source>
        <dbReference type="EMBL" id="EJW73623.1"/>
    </source>
</evidence>
<protein>
    <recommendedName>
        <fullName evidence="3">Cadherin domain-containing protein</fullName>
    </recommendedName>
</protein>